<dbReference type="InterPro" id="IPR053139">
    <property type="entry name" value="Surface_bspA-like"/>
</dbReference>
<dbReference type="InterPro" id="IPR026906">
    <property type="entry name" value="LRR_5"/>
</dbReference>
<feature type="signal peptide" evidence="7">
    <location>
        <begin position="1"/>
        <end position="25"/>
    </location>
</feature>
<keyword evidence="3 7" id="KW-0732">Signal</keyword>
<dbReference type="InterPro" id="IPR000200">
    <property type="entry name" value="Peptidase_C10"/>
</dbReference>
<evidence type="ECO:0000313" key="9">
    <source>
        <dbReference type="EMBL" id="KGF46661.1"/>
    </source>
</evidence>
<sequence length="857" mass="94874">MTMYNKIRNIACMGLLLSLTLPSSAAPRSKSAIMAAAKRTLMANFGRQTQRRMAPSTPLKVLKQNEAFTVVGTKQGGFAIISNDDLVPEVLGYSDEAFNAEQINDNFRWYLEAAEVAIKDIVAKGEVVKGIKPDPTLFQQRVDNFITSNWGQQSPYNNLCPTATKSAEGTWQSYKQSNIALTGCVATAMAQILRYNKYPTKGIGSVTLNVKQADGTSKDFTVDLSQSTYDWRNMRDDYKAKNYTDVEAKAVATLMRDCGFAVKMDYHTDASGSTNIVAAEGLKKHFGYKNVQFYERTKYVSKPTEWMNLVFKELNEKRAILYGAIDPKKRAGHAFVFSGYNEEGKVYVNWGWDGSNNGFYDVSILNPTGYEFRSNQSMVIGIAPDRPTKDLVLKLNVTTPGSLKTQITAEQIATLKGVVVTGSLNSTDIKFLRNLAGLDEANQQTPNSIETIDLSGANIVEGGEPYLIENNIMFTTTNNEMPERAFYGCQGLTKIVLPNSIVKIGDGVFGNINSLSEVVVPTGTDKQFKLIDNVLYSQDGTEIIEVMPMASKKLNIKAPIKKIHAYGFAGCQRITDIVLPETIESIGNKAFANCFTFNSIRTYKKAPCKLGKDVFADINKAITPLYVPLFTVDTYKEAAQWQDFFKNYGNLKSFGTQITARNIVRPYGDENGKFGWITVGDEFIGTPEFTCAAVITSKVGTYPIQISKGSVVSDMLFLVPGELTIVKAKAQIKIVNKHVYIADNYKPEFTIEGLKNNETASVLTKQPTFIIKDKDGNVVNDFSKEGLYTVTAYGAEAENYDFEYVLANVMVYKDAAGIETITESDIDDAPYYNLQGVRIEKPTHGVYIHNGKKVVIK</sequence>
<protein>
    <recommendedName>
        <fullName evidence="8">Spi protease inhibitor domain-containing protein</fullName>
    </recommendedName>
</protein>
<evidence type="ECO:0000313" key="10">
    <source>
        <dbReference type="Proteomes" id="UP000029538"/>
    </source>
</evidence>
<gene>
    <name evidence="9" type="ORF">HMPREF0654_11060</name>
</gene>
<comment type="caution">
    <text evidence="9">The sequence shown here is derived from an EMBL/GenBank/DDBJ whole genome shotgun (WGS) entry which is preliminary data.</text>
</comment>
<dbReference type="Gene3D" id="3.40.50.12480">
    <property type="match status" value="1"/>
</dbReference>
<feature type="domain" description="Spi protease inhibitor" evidence="8">
    <location>
        <begin position="62"/>
        <end position="116"/>
    </location>
</feature>
<dbReference type="InterPro" id="IPR032675">
    <property type="entry name" value="LRR_dom_sf"/>
</dbReference>
<dbReference type="InterPro" id="IPR044934">
    <property type="entry name" value="Streptopain_sf"/>
</dbReference>
<evidence type="ECO:0000256" key="4">
    <source>
        <dbReference type="ARBA" id="ARBA00022801"/>
    </source>
</evidence>
<dbReference type="PRINTS" id="PR00797">
    <property type="entry name" value="STREPTOPAIN"/>
</dbReference>
<evidence type="ECO:0000256" key="6">
    <source>
        <dbReference type="PIRSR" id="PIRSR600200-1"/>
    </source>
</evidence>
<evidence type="ECO:0000256" key="3">
    <source>
        <dbReference type="ARBA" id="ARBA00022729"/>
    </source>
</evidence>
<feature type="chain" id="PRO_5001924714" description="Spi protease inhibitor domain-containing protein" evidence="7">
    <location>
        <begin position="26"/>
        <end position="857"/>
    </location>
</feature>
<dbReference type="PANTHER" id="PTHR45661:SF3">
    <property type="entry name" value="IG-LIKE DOMAIN-CONTAINING PROTEIN"/>
    <property type="match status" value="1"/>
</dbReference>
<dbReference type="Gene3D" id="3.90.70.50">
    <property type="entry name" value="Peptidase C10, streptopain"/>
    <property type="match status" value="1"/>
</dbReference>
<keyword evidence="5" id="KW-0788">Thiol protease</keyword>
<dbReference type="GO" id="GO:0008234">
    <property type="term" value="F:cysteine-type peptidase activity"/>
    <property type="evidence" value="ECO:0007669"/>
    <property type="project" value="UniProtKB-KW"/>
</dbReference>
<dbReference type="Pfam" id="PF13306">
    <property type="entry name" value="LRR_5"/>
    <property type="match status" value="2"/>
</dbReference>
<evidence type="ECO:0000256" key="5">
    <source>
        <dbReference type="ARBA" id="ARBA00022807"/>
    </source>
</evidence>
<dbReference type="GO" id="GO:0006508">
    <property type="term" value="P:proteolysis"/>
    <property type="evidence" value="ECO:0007669"/>
    <property type="project" value="UniProtKB-KW"/>
</dbReference>
<dbReference type="AlphaFoldDB" id="A0A096AJ88"/>
<name>A0A096AJ88_9BACT</name>
<organism evidence="9 10">
    <name type="scientific">Prevotella disiens DNF00882</name>
    <dbReference type="NCBI Taxonomy" id="1401075"/>
    <lineage>
        <taxon>Bacteria</taxon>
        <taxon>Pseudomonadati</taxon>
        <taxon>Bacteroidota</taxon>
        <taxon>Bacteroidia</taxon>
        <taxon>Bacteroidales</taxon>
        <taxon>Prevotellaceae</taxon>
        <taxon>Prevotella</taxon>
    </lineage>
</organism>
<evidence type="ECO:0000256" key="1">
    <source>
        <dbReference type="ARBA" id="ARBA00009693"/>
    </source>
</evidence>
<dbReference type="SUPFAM" id="SSF52058">
    <property type="entry name" value="L domain-like"/>
    <property type="match status" value="1"/>
</dbReference>
<proteinExistence type="inferred from homology"/>
<dbReference type="SUPFAM" id="SSF54001">
    <property type="entry name" value="Cysteine proteinases"/>
    <property type="match status" value="1"/>
</dbReference>
<evidence type="ECO:0000256" key="2">
    <source>
        <dbReference type="ARBA" id="ARBA00022670"/>
    </source>
</evidence>
<dbReference type="InterPro" id="IPR038765">
    <property type="entry name" value="Papain-like_cys_pep_sf"/>
</dbReference>
<dbReference type="InterPro" id="IPR025896">
    <property type="entry name" value="Spi_Prtas-inh"/>
</dbReference>
<keyword evidence="2" id="KW-0645">Protease</keyword>
<dbReference type="PANTHER" id="PTHR45661">
    <property type="entry name" value="SURFACE ANTIGEN"/>
    <property type="match status" value="1"/>
</dbReference>
<reference evidence="9 10" key="1">
    <citation type="submission" date="2014-07" db="EMBL/GenBank/DDBJ databases">
        <authorList>
            <person name="McCorrison J."/>
            <person name="Sanka R."/>
            <person name="Torralba M."/>
            <person name="Gillis M."/>
            <person name="Haft D.H."/>
            <person name="Methe B."/>
            <person name="Sutton G."/>
            <person name="Nelson K.E."/>
        </authorList>
    </citation>
    <scope>NUCLEOTIDE SEQUENCE [LARGE SCALE GENOMIC DNA]</scope>
    <source>
        <strain evidence="9 10">DNF00882</strain>
    </source>
</reference>
<evidence type="ECO:0000256" key="7">
    <source>
        <dbReference type="SAM" id="SignalP"/>
    </source>
</evidence>
<dbReference type="EMBL" id="JRNR01000132">
    <property type="protein sequence ID" value="KGF46661.1"/>
    <property type="molecule type" value="Genomic_DNA"/>
</dbReference>
<feature type="active site" description="Proton acceptor" evidence="6">
    <location>
        <position position="333"/>
    </location>
</feature>
<keyword evidence="4" id="KW-0378">Hydrolase</keyword>
<dbReference type="RefSeq" id="WP_036884751.1">
    <property type="nucleotide sequence ID" value="NZ_JRNR01000132.1"/>
</dbReference>
<evidence type="ECO:0000259" key="8">
    <source>
        <dbReference type="Pfam" id="PF13734"/>
    </source>
</evidence>
<feature type="active site" description="Nucleophile" evidence="6">
    <location>
        <position position="184"/>
    </location>
</feature>
<dbReference type="Pfam" id="PF13734">
    <property type="entry name" value="Inhibitor_I69"/>
    <property type="match status" value="1"/>
</dbReference>
<dbReference type="Pfam" id="PF01640">
    <property type="entry name" value="Peptidase_C10"/>
    <property type="match status" value="1"/>
</dbReference>
<dbReference type="Proteomes" id="UP000029538">
    <property type="component" value="Unassembled WGS sequence"/>
</dbReference>
<accession>A0A096AJ88</accession>
<comment type="similarity">
    <text evidence="1">Belongs to the peptidase C10 family.</text>
</comment>
<dbReference type="Gene3D" id="3.80.10.10">
    <property type="entry name" value="Ribonuclease Inhibitor"/>
    <property type="match status" value="1"/>
</dbReference>